<dbReference type="STRING" id="163359.A9R16_08360"/>
<dbReference type="OrthoDB" id="9812068at2"/>
<dbReference type="InterPro" id="IPR036034">
    <property type="entry name" value="PDZ_sf"/>
</dbReference>
<proteinExistence type="inferred from homology"/>
<organism evidence="6 7">
    <name type="scientific">Acidiferrobacter thiooxydans</name>
    <dbReference type="NCBI Taxonomy" id="163359"/>
    <lineage>
        <taxon>Bacteria</taxon>
        <taxon>Pseudomonadati</taxon>
        <taxon>Pseudomonadota</taxon>
        <taxon>Gammaproteobacteria</taxon>
        <taxon>Acidiferrobacterales</taxon>
        <taxon>Acidiferrobacteraceae</taxon>
        <taxon>Acidiferrobacter</taxon>
    </lineage>
</organism>
<dbReference type="RefSeq" id="WP_065969076.1">
    <property type="nucleotide sequence ID" value="NZ_CP080624.1"/>
</dbReference>
<keyword evidence="4 5" id="KW-0720">Serine protease</keyword>
<dbReference type="Gene3D" id="3.90.226.10">
    <property type="entry name" value="2-enoyl-CoA Hydratase, Chain A, domain 1"/>
    <property type="match status" value="1"/>
</dbReference>
<comment type="caution">
    <text evidence="6">The sequence shown here is derived from an EMBL/GenBank/DDBJ whole genome shotgun (WGS) entry which is preliminary data.</text>
</comment>
<name>A0A1C2G3Y7_9GAMM</name>
<dbReference type="Pfam" id="PF03572">
    <property type="entry name" value="Peptidase_S41"/>
    <property type="match status" value="1"/>
</dbReference>
<dbReference type="PROSITE" id="PS50106">
    <property type="entry name" value="PDZ"/>
    <property type="match status" value="1"/>
</dbReference>
<dbReference type="NCBIfam" id="TIGR00225">
    <property type="entry name" value="prc"/>
    <property type="match status" value="1"/>
</dbReference>
<dbReference type="GO" id="GO:0004175">
    <property type="term" value="F:endopeptidase activity"/>
    <property type="evidence" value="ECO:0007669"/>
    <property type="project" value="TreeGrafter"/>
</dbReference>
<keyword evidence="7" id="KW-1185">Reference proteome</keyword>
<dbReference type="GO" id="GO:0030288">
    <property type="term" value="C:outer membrane-bounded periplasmic space"/>
    <property type="evidence" value="ECO:0007669"/>
    <property type="project" value="TreeGrafter"/>
</dbReference>
<dbReference type="CDD" id="cd06782">
    <property type="entry name" value="cpPDZ_CPP-like"/>
    <property type="match status" value="1"/>
</dbReference>
<dbReference type="InterPro" id="IPR055210">
    <property type="entry name" value="CtpA/B_N"/>
</dbReference>
<evidence type="ECO:0000313" key="6">
    <source>
        <dbReference type="EMBL" id="RCN58364.1"/>
    </source>
</evidence>
<protein>
    <submittedName>
        <fullName evidence="6">S41 family peptidase</fullName>
    </submittedName>
</protein>
<dbReference type="Proteomes" id="UP000253250">
    <property type="component" value="Unassembled WGS sequence"/>
</dbReference>
<dbReference type="Pfam" id="PF22694">
    <property type="entry name" value="CtpB_N-like"/>
    <property type="match status" value="1"/>
</dbReference>
<dbReference type="PANTHER" id="PTHR32060:SF30">
    <property type="entry name" value="CARBOXY-TERMINAL PROCESSING PROTEASE CTPA"/>
    <property type="match status" value="1"/>
</dbReference>
<dbReference type="GO" id="GO:0007165">
    <property type="term" value="P:signal transduction"/>
    <property type="evidence" value="ECO:0007669"/>
    <property type="project" value="TreeGrafter"/>
</dbReference>
<dbReference type="Gene3D" id="3.30.750.44">
    <property type="match status" value="1"/>
</dbReference>
<dbReference type="PANTHER" id="PTHR32060">
    <property type="entry name" value="TAIL-SPECIFIC PROTEASE"/>
    <property type="match status" value="1"/>
</dbReference>
<evidence type="ECO:0000256" key="5">
    <source>
        <dbReference type="RuleBase" id="RU004404"/>
    </source>
</evidence>
<evidence type="ECO:0000256" key="2">
    <source>
        <dbReference type="ARBA" id="ARBA00022670"/>
    </source>
</evidence>
<evidence type="ECO:0000256" key="3">
    <source>
        <dbReference type="ARBA" id="ARBA00022801"/>
    </source>
</evidence>
<keyword evidence="3 5" id="KW-0378">Hydrolase</keyword>
<dbReference type="Gene3D" id="2.30.42.10">
    <property type="match status" value="1"/>
</dbReference>
<dbReference type="InterPro" id="IPR029045">
    <property type="entry name" value="ClpP/crotonase-like_dom_sf"/>
</dbReference>
<evidence type="ECO:0000256" key="1">
    <source>
        <dbReference type="ARBA" id="ARBA00009179"/>
    </source>
</evidence>
<dbReference type="SUPFAM" id="SSF52096">
    <property type="entry name" value="ClpP/crotonase"/>
    <property type="match status" value="1"/>
</dbReference>
<evidence type="ECO:0000313" key="7">
    <source>
        <dbReference type="Proteomes" id="UP000253250"/>
    </source>
</evidence>
<dbReference type="SMART" id="SM00245">
    <property type="entry name" value="TSPc"/>
    <property type="match status" value="1"/>
</dbReference>
<dbReference type="InterPro" id="IPR005151">
    <property type="entry name" value="Tail-specific_protease"/>
</dbReference>
<dbReference type="InterPro" id="IPR001478">
    <property type="entry name" value="PDZ"/>
</dbReference>
<accession>A0A1C2G3Y7</accession>
<dbReference type="CDD" id="cd07560">
    <property type="entry name" value="Peptidase_S41_CPP"/>
    <property type="match status" value="1"/>
</dbReference>
<sequence length="441" mass="47817">MKKSVARYAVILLAGVFLGAGLTVERAVQAERAAHERATLAHLPLRELRTFAEVYNIVKAEYVVPVSSHKLIDNALRGMVDNLDPHSQYLDPRQYRHLTVDTTGRFGGVGLEVTEYKGFLKVVTPIQGTPGGRSGIRPGDLIVRIDGTFIQGLSLRKSVHLLRGRPGSTVVLTVLRKGVSRPLTFHLRRQIIKIHSVASRLLAPGYGYLRISEFQGATGKGVTRALQHLQAENHAPLKGLVLDLRDNPGGVLNAAVAVCDDFLNHGIIVSTRGRIPSSDVVFHAHGPDLLHGAPMVVLVNGGSASAAEIVAGALQDNRRAIIMGTRTFGKGSVQTIMPMSNGGALRLTTARYFTPNGRSIQNLGITPNIVVHEGKFVPSGSNDFLREVDLPNHLSNPNPPKMQAKAASVPPATRKLLDDDYQLRQAFDLLRGLSVYRQFKG</sequence>
<evidence type="ECO:0000256" key="4">
    <source>
        <dbReference type="ARBA" id="ARBA00022825"/>
    </source>
</evidence>
<dbReference type="FunFam" id="3.90.226.10:FF:000029">
    <property type="entry name" value="Peptidase, S41 family"/>
    <property type="match status" value="1"/>
</dbReference>
<comment type="similarity">
    <text evidence="1 5">Belongs to the peptidase S41A family.</text>
</comment>
<dbReference type="Pfam" id="PF13180">
    <property type="entry name" value="PDZ_2"/>
    <property type="match status" value="1"/>
</dbReference>
<dbReference type="GO" id="GO:0006508">
    <property type="term" value="P:proteolysis"/>
    <property type="evidence" value="ECO:0007669"/>
    <property type="project" value="UniProtKB-KW"/>
</dbReference>
<dbReference type="FunFam" id="2.30.42.10:FF:000063">
    <property type="entry name" value="Peptidase, S41 family"/>
    <property type="match status" value="1"/>
</dbReference>
<dbReference type="AlphaFoldDB" id="A0A1C2G3Y7"/>
<dbReference type="InterPro" id="IPR004447">
    <property type="entry name" value="Peptidase_S41A"/>
</dbReference>
<gene>
    <name evidence="6" type="ORF">C4900_00760</name>
</gene>
<reference evidence="6 7" key="1">
    <citation type="submission" date="2018-02" db="EMBL/GenBank/DDBJ databases">
        <title>Insights into the biology of acidophilic members of the Acidiferrobacteraceae family derived from comparative genomic analyses.</title>
        <authorList>
            <person name="Issotta F."/>
            <person name="Thyssen C."/>
            <person name="Mena C."/>
            <person name="Moya A."/>
            <person name="Bellenberg S."/>
            <person name="Sproer C."/>
            <person name="Covarrubias P.C."/>
            <person name="Sand W."/>
            <person name="Quatrini R."/>
            <person name="Vera M."/>
        </authorList>
    </citation>
    <scope>NUCLEOTIDE SEQUENCE [LARGE SCALE GENOMIC DNA]</scope>
    <source>
        <strain evidence="7">m-1</strain>
    </source>
</reference>
<keyword evidence="2 5" id="KW-0645">Protease</keyword>
<dbReference type="SUPFAM" id="SSF50156">
    <property type="entry name" value="PDZ domain-like"/>
    <property type="match status" value="1"/>
</dbReference>
<dbReference type="EMBL" id="PSYR01000001">
    <property type="protein sequence ID" value="RCN58364.1"/>
    <property type="molecule type" value="Genomic_DNA"/>
</dbReference>
<dbReference type="GO" id="GO:0008236">
    <property type="term" value="F:serine-type peptidase activity"/>
    <property type="evidence" value="ECO:0007669"/>
    <property type="project" value="UniProtKB-KW"/>
</dbReference>
<dbReference type="SMART" id="SM00228">
    <property type="entry name" value="PDZ"/>
    <property type="match status" value="1"/>
</dbReference>